<gene>
    <name evidence="1" type="ORF">ANCDUO_18463</name>
</gene>
<dbReference type="AlphaFoldDB" id="A0A0C2G325"/>
<evidence type="ECO:0000313" key="1">
    <source>
        <dbReference type="EMBL" id="KIH51451.1"/>
    </source>
</evidence>
<accession>A0A0C2G325</accession>
<evidence type="ECO:0000313" key="2">
    <source>
        <dbReference type="Proteomes" id="UP000054047"/>
    </source>
</evidence>
<dbReference type="Proteomes" id="UP000054047">
    <property type="component" value="Unassembled WGS sequence"/>
</dbReference>
<name>A0A0C2G325_9BILA</name>
<protein>
    <submittedName>
        <fullName evidence="1">Uncharacterized protein</fullName>
    </submittedName>
</protein>
<organism evidence="1 2">
    <name type="scientific">Ancylostoma duodenale</name>
    <dbReference type="NCBI Taxonomy" id="51022"/>
    <lineage>
        <taxon>Eukaryota</taxon>
        <taxon>Metazoa</taxon>
        <taxon>Ecdysozoa</taxon>
        <taxon>Nematoda</taxon>
        <taxon>Chromadorea</taxon>
        <taxon>Rhabditida</taxon>
        <taxon>Rhabditina</taxon>
        <taxon>Rhabditomorpha</taxon>
        <taxon>Strongyloidea</taxon>
        <taxon>Ancylostomatidae</taxon>
        <taxon>Ancylostomatinae</taxon>
        <taxon>Ancylostoma</taxon>
    </lineage>
</organism>
<sequence length="80" mass="9335">MRAFIKDTVKKEDVEEAAKVTKKGKKDDGPVVRERIFSLLYLIECLISRGAVVKDQLLLDKAVWIDFLLVLNKCYREHRE</sequence>
<reference evidence="1 2" key="1">
    <citation type="submission" date="2013-12" db="EMBL/GenBank/DDBJ databases">
        <title>Draft genome of the parsitic nematode Ancylostoma duodenale.</title>
        <authorList>
            <person name="Mitreva M."/>
        </authorList>
    </citation>
    <scope>NUCLEOTIDE SEQUENCE [LARGE SCALE GENOMIC DNA]</scope>
    <source>
        <strain evidence="1 2">Zhejiang</strain>
    </source>
</reference>
<dbReference type="EMBL" id="KN746601">
    <property type="protein sequence ID" value="KIH51451.1"/>
    <property type="molecule type" value="Genomic_DNA"/>
</dbReference>
<proteinExistence type="predicted"/>
<dbReference type="OrthoDB" id="6513042at2759"/>
<feature type="non-terminal residue" evidence="1">
    <location>
        <position position="80"/>
    </location>
</feature>
<keyword evidence="2" id="KW-1185">Reference proteome</keyword>